<name>A0A0A9E6B2_ARUDO</name>
<protein>
    <submittedName>
        <fullName evidence="2">CYP711A8</fullName>
    </submittedName>
</protein>
<organism evidence="2">
    <name type="scientific">Arundo donax</name>
    <name type="common">Giant reed</name>
    <name type="synonym">Donax arundinaceus</name>
    <dbReference type="NCBI Taxonomy" id="35708"/>
    <lineage>
        <taxon>Eukaryota</taxon>
        <taxon>Viridiplantae</taxon>
        <taxon>Streptophyta</taxon>
        <taxon>Embryophyta</taxon>
        <taxon>Tracheophyta</taxon>
        <taxon>Spermatophyta</taxon>
        <taxon>Magnoliopsida</taxon>
        <taxon>Liliopsida</taxon>
        <taxon>Poales</taxon>
        <taxon>Poaceae</taxon>
        <taxon>PACMAD clade</taxon>
        <taxon>Arundinoideae</taxon>
        <taxon>Arundineae</taxon>
        <taxon>Arundo</taxon>
    </lineage>
</organism>
<evidence type="ECO:0000256" key="1">
    <source>
        <dbReference type="SAM" id="MobiDB-lite"/>
    </source>
</evidence>
<evidence type="ECO:0000313" key="2">
    <source>
        <dbReference type="EMBL" id="JAD93440.1"/>
    </source>
</evidence>
<dbReference type="EMBL" id="GBRH01204455">
    <property type="protein sequence ID" value="JAD93440.1"/>
    <property type="molecule type" value="Transcribed_RNA"/>
</dbReference>
<sequence>MNSAASPPAPCAPDAAVRPKSTPNAACPMTSVASLRNRSEKSTSPCSRSAAAGMASAARSTQRCMVGMRPARCVGWYSEMMVFLIADHLSSLVKKSPLWWRGEPAMGAGKLLLGMLLNCLTPTSLQSSGSATITRGCLPKWNLKIGPYLLARRPKTSGPCLPSSGRCPTTGTAGGPGTALTPQYGA</sequence>
<accession>A0A0A9E6B2</accession>
<feature type="compositionally biased region" description="Low complexity" evidence="1">
    <location>
        <begin position="1"/>
        <end position="19"/>
    </location>
</feature>
<reference evidence="2" key="1">
    <citation type="submission" date="2014-09" db="EMBL/GenBank/DDBJ databases">
        <authorList>
            <person name="Magalhaes I.L.F."/>
            <person name="Oliveira U."/>
            <person name="Santos F.R."/>
            <person name="Vidigal T.H.D.A."/>
            <person name="Brescovit A.D."/>
            <person name="Santos A.J."/>
        </authorList>
    </citation>
    <scope>NUCLEOTIDE SEQUENCE</scope>
    <source>
        <tissue evidence="2">Shoot tissue taken approximately 20 cm above the soil surface</tissue>
    </source>
</reference>
<feature type="region of interest" description="Disordered" evidence="1">
    <location>
        <begin position="158"/>
        <end position="186"/>
    </location>
</feature>
<proteinExistence type="predicted"/>
<reference evidence="2" key="2">
    <citation type="journal article" date="2015" name="Data Brief">
        <title>Shoot transcriptome of the giant reed, Arundo donax.</title>
        <authorList>
            <person name="Barrero R.A."/>
            <person name="Guerrero F.D."/>
            <person name="Moolhuijzen P."/>
            <person name="Goolsby J.A."/>
            <person name="Tidwell J."/>
            <person name="Bellgard S.E."/>
            <person name="Bellgard M.I."/>
        </authorList>
    </citation>
    <scope>NUCLEOTIDE SEQUENCE</scope>
    <source>
        <tissue evidence="2">Shoot tissue taken approximately 20 cm above the soil surface</tissue>
    </source>
</reference>
<feature type="region of interest" description="Disordered" evidence="1">
    <location>
        <begin position="1"/>
        <end position="24"/>
    </location>
</feature>
<dbReference type="AlphaFoldDB" id="A0A0A9E6B2"/>